<keyword evidence="1" id="KW-1133">Transmembrane helix</keyword>
<evidence type="ECO:0000313" key="3">
    <source>
        <dbReference type="EMBL" id="KAH3707402.1"/>
    </source>
</evidence>
<evidence type="ECO:0000313" key="4">
    <source>
        <dbReference type="Proteomes" id="UP000828390"/>
    </source>
</evidence>
<reference evidence="3" key="1">
    <citation type="journal article" date="2019" name="bioRxiv">
        <title>The Genome of the Zebra Mussel, Dreissena polymorpha: A Resource for Invasive Species Research.</title>
        <authorList>
            <person name="McCartney M.A."/>
            <person name="Auch B."/>
            <person name="Kono T."/>
            <person name="Mallez S."/>
            <person name="Zhang Y."/>
            <person name="Obille A."/>
            <person name="Becker A."/>
            <person name="Abrahante J.E."/>
            <person name="Garbe J."/>
            <person name="Badalamenti J.P."/>
            <person name="Herman A."/>
            <person name="Mangelson H."/>
            <person name="Liachko I."/>
            <person name="Sullivan S."/>
            <person name="Sone E.D."/>
            <person name="Koren S."/>
            <person name="Silverstein K.A.T."/>
            <person name="Beckman K.B."/>
            <person name="Gohl D.M."/>
        </authorList>
    </citation>
    <scope>NUCLEOTIDE SEQUENCE</scope>
    <source>
        <strain evidence="3">Duluth1</strain>
        <tissue evidence="3">Whole animal</tissue>
    </source>
</reference>
<reference evidence="3" key="2">
    <citation type="submission" date="2020-11" db="EMBL/GenBank/DDBJ databases">
        <authorList>
            <person name="McCartney M.A."/>
            <person name="Auch B."/>
            <person name="Kono T."/>
            <person name="Mallez S."/>
            <person name="Becker A."/>
            <person name="Gohl D.M."/>
            <person name="Silverstein K.A.T."/>
            <person name="Koren S."/>
            <person name="Bechman K.B."/>
            <person name="Herman A."/>
            <person name="Abrahante J.E."/>
            <person name="Garbe J."/>
        </authorList>
    </citation>
    <scope>NUCLEOTIDE SEQUENCE</scope>
    <source>
        <strain evidence="3">Duluth1</strain>
        <tissue evidence="3">Whole animal</tissue>
    </source>
</reference>
<dbReference type="InterPro" id="IPR001245">
    <property type="entry name" value="Ser-Thr/Tyr_kinase_cat_dom"/>
</dbReference>
<keyword evidence="1" id="KW-0472">Membrane</keyword>
<dbReference type="Proteomes" id="UP000828390">
    <property type="component" value="Unassembled WGS sequence"/>
</dbReference>
<feature type="transmembrane region" description="Helical" evidence="1">
    <location>
        <begin position="108"/>
        <end position="127"/>
    </location>
</feature>
<comment type="caution">
    <text evidence="3">The sequence shown here is derived from an EMBL/GenBank/DDBJ whole genome shotgun (WGS) entry which is preliminary data.</text>
</comment>
<dbReference type="InterPro" id="IPR011009">
    <property type="entry name" value="Kinase-like_dom_sf"/>
</dbReference>
<proteinExistence type="predicted"/>
<evidence type="ECO:0000259" key="2">
    <source>
        <dbReference type="Pfam" id="PF07714"/>
    </source>
</evidence>
<dbReference type="AlphaFoldDB" id="A0A9D4BT59"/>
<name>A0A9D4BT59_DREPO</name>
<dbReference type="PANTHER" id="PTHR24416:SF611">
    <property type="entry name" value="TYROSINE-PROTEIN KINASE TRANSMEMBRANE RECEPTOR ROR"/>
    <property type="match status" value="1"/>
</dbReference>
<dbReference type="GO" id="GO:0005886">
    <property type="term" value="C:plasma membrane"/>
    <property type="evidence" value="ECO:0007669"/>
    <property type="project" value="TreeGrafter"/>
</dbReference>
<dbReference type="InterPro" id="IPR050122">
    <property type="entry name" value="RTK"/>
</dbReference>
<evidence type="ECO:0000256" key="1">
    <source>
        <dbReference type="SAM" id="Phobius"/>
    </source>
</evidence>
<dbReference type="Gene3D" id="1.10.510.10">
    <property type="entry name" value="Transferase(Phosphotransferase) domain 1"/>
    <property type="match status" value="1"/>
</dbReference>
<organism evidence="3 4">
    <name type="scientific">Dreissena polymorpha</name>
    <name type="common">Zebra mussel</name>
    <name type="synonym">Mytilus polymorpha</name>
    <dbReference type="NCBI Taxonomy" id="45954"/>
    <lineage>
        <taxon>Eukaryota</taxon>
        <taxon>Metazoa</taxon>
        <taxon>Spiralia</taxon>
        <taxon>Lophotrochozoa</taxon>
        <taxon>Mollusca</taxon>
        <taxon>Bivalvia</taxon>
        <taxon>Autobranchia</taxon>
        <taxon>Heteroconchia</taxon>
        <taxon>Euheterodonta</taxon>
        <taxon>Imparidentia</taxon>
        <taxon>Neoheterodontei</taxon>
        <taxon>Myida</taxon>
        <taxon>Dreissenoidea</taxon>
        <taxon>Dreissenidae</taxon>
        <taxon>Dreissena</taxon>
    </lineage>
</organism>
<feature type="domain" description="Serine-threonine/tyrosine-protein kinase catalytic" evidence="2">
    <location>
        <begin position="217"/>
        <end position="254"/>
    </location>
</feature>
<protein>
    <recommendedName>
        <fullName evidence="2">Serine-threonine/tyrosine-protein kinase catalytic domain-containing protein</fullName>
    </recommendedName>
</protein>
<dbReference type="GO" id="GO:0007169">
    <property type="term" value="P:cell surface receptor protein tyrosine kinase signaling pathway"/>
    <property type="evidence" value="ECO:0007669"/>
    <property type="project" value="TreeGrafter"/>
</dbReference>
<gene>
    <name evidence="3" type="ORF">DPMN_066808</name>
</gene>
<dbReference type="GO" id="GO:0043235">
    <property type="term" value="C:receptor complex"/>
    <property type="evidence" value="ECO:0007669"/>
    <property type="project" value="TreeGrafter"/>
</dbReference>
<sequence>MNGRKDGQRKNNIPPTSAVDKNMIVAWCVCKTNAEGDKCATCKAYSANLGSNSSTGCQSCEFGPLAGGTDVTITGELFENHTVKPIILIGVNAQLLSFWYTIGFYHILGGVCLCVVIMLVVVSCCCYRRRKSKGAEEPVPLDTSPQFIRYTFSSFYQGWACNTARSVLAPTTSFLSPTPTSNTASHKVAFCDRLDESDAKLIESSNFQKIPDSPTKDKVIPSVDLMELCLQVAEGMEYLSTLAVVHKDLACRNCW</sequence>
<dbReference type="SUPFAM" id="SSF56112">
    <property type="entry name" value="Protein kinase-like (PK-like)"/>
    <property type="match status" value="1"/>
</dbReference>
<dbReference type="PANTHER" id="PTHR24416">
    <property type="entry name" value="TYROSINE-PROTEIN KINASE RECEPTOR"/>
    <property type="match status" value="1"/>
</dbReference>
<dbReference type="EMBL" id="JAIWYP010000014">
    <property type="protein sequence ID" value="KAH3707402.1"/>
    <property type="molecule type" value="Genomic_DNA"/>
</dbReference>
<keyword evidence="1" id="KW-0812">Transmembrane</keyword>
<dbReference type="GO" id="GO:0004714">
    <property type="term" value="F:transmembrane receptor protein tyrosine kinase activity"/>
    <property type="evidence" value="ECO:0007669"/>
    <property type="project" value="TreeGrafter"/>
</dbReference>
<keyword evidence="4" id="KW-1185">Reference proteome</keyword>
<dbReference type="Pfam" id="PF07714">
    <property type="entry name" value="PK_Tyr_Ser-Thr"/>
    <property type="match status" value="1"/>
</dbReference>
<dbReference type="Gene3D" id="2.170.300.10">
    <property type="entry name" value="Tie2 ligand-binding domain superfamily"/>
    <property type="match status" value="1"/>
</dbReference>
<accession>A0A9D4BT59</accession>